<dbReference type="PROSITE" id="PS01196">
    <property type="entry name" value="PEPT_TRNA_HYDROL_2"/>
    <property type="match status" value="1"/>
</dbReference>
<proteinExistence type="predicted"/>
<evidence type="ECO:0000313" key="1">
    <source>
        <dbReference type="EMBL" id="KAH9327009.1"/>
    </source>
</evidence>
<dbReference type="EMBL" id="JAHRHJ020000002">
    <property type="protein sequence ID" value="KAH9327009.1"/>
    <property type="molecule type" value="Genomic_DNA"/>
</dbReference>
<comment type="caution">
    <text evidence="1">The sequence shown here is derived from an EMBL/GenBank/DDBJ whole genome shotgun (WGS) entry which is preliminary data.</text>
</comment>
<evidence type="ECO:0000313" key="2">
    <source>
        <dbReference type="Proteomes" id="UP000824469"/>
    </source>
</evidence>
<dbReference type="Proteomes" id="UP000824469">
    <property type="component" value="Unassembled WGS sequence"/>
</dbReference>
<protein>
    <recommendedName>
        <fullName evidence="3">Peptidyl-tRNA hydrolase</fullName>
    </recommendedName>
</protein>
<keyword evidence="2" id="KW-1185">Reference proteome</keyword>
<dbReference type="Pfam" id="PF01195">
    <property type="entry name" value="Pept_tRNA_hydro"/>
    <property type="match status" value="1"/>
</dbReference>
<dbReference type="FunFam" id="3.40.50.1470:FF:000001">
    <property type="entry name" value="Peptidyl-tRNA hydrolase"/>
    <property type="match status" value="1"/>
</dbReference>
<dbReference type="OMA" id="CGKGHIG"/>
<dbReference type="PANTHER" id="PTHR17224:SF4">
    <property type="entry name" value="PEPTIDYL-TRNA HYDROLASE, MITOCHONDRIAL"/>
    <property type="match status" value="1"/>
</dbReference>
<feature type="non-terminal residue" evidence="1">
    <location>
        <position position="1"/>
    </location>
</feature>
<dbReference type="PANTHER" id="PTHR17224">
    <property type="entry name" value="PEPTIDYL-TRNA HYDROLASE"/>
    <property type="match status" value="1"/>
</dbReference>
<dbReference type="InterPro" id="IPR018171">
    <property type="entry name" value="Pept_tRNA_hydro_CS"/>
</dbReference>
<evidence type="ECO:0008006" key="3">
    <source>
        <dbReference type="Google" id="ProtNLM"/>
    </source>
</evidence>
<organism evidence="1 2">
    <name type="scientific">Taxus chinensis</name>
    <name type="common">Chinese yew</name>
    <name type="synonym">Taxus wallichiana var. chinensis</name>
    <dbReference type="NCBI Taxonomy" id="29808"/>
    <lineage>
        <taxon>Eukaryota</taxon>
        <taxon>Viridiplantae</taxon>
        <taxon>Streptophyta</taxon>
        <taxon>Embryophyta</taxon>
        <taxon>Tracheophyta</taxon>
        <taxon>Spermatophyta</taxon>
        <taxon>Pinopsida</taxon>
        <taxon>Pinidae</taxon>
        <taxon>Conifers II</taxon>
        <taxon>Cupressales</taxon>
        <taxon>Taxaceae</taxon>
        <taxon>Taxus</taxon>
    </lineage>
</organism>
<dbReference type="Gene3D" id="3.40.50.1470">
    <property type="entry name" value="Peptidyl-tRNA hydrolase"/>
    <property type="match status" value="1"/>
</dbReference>
<sequence length="213" mass="23085">LCDAGSCRMFAACRSLHLPCQVPVIICGYTGSGLLQQHGLSSHIKIDNSLCNRPRTWLLVGLGNPGQKYEGTRQNVGFEMIDSIAQALGISISSLHCKALCGKGHIGDVPVLLAKPQTYMDLSGESVGPLAAYYRIPLHHVLLMFDDMSLPCGVLRLCPHGGHGCHNGVRSVIKGLKKNQDFARLRIGIGKPPRNIDPKAYVLEVFNSSAREM</sequence>
<dbReference type="InterPro" id="IPR036416">
    <property type="entry name" value="Pept_tRNA_hydro_sf"/>
</dbReference>
<name>A0AA38GPB9_TAXCH</name>
<dbReference type="NCBIfam" id="TIGR00447">
    <property type="entry name" value="pth"/>
    <property type="match status" value="1"/>
</dbReference>
<dbReference type="InterPro" id="IPR001328">
    <property type="entry name" value="Pept_tRNA_hydro"/>
</dbReference>
<dbReference type="GO" id="GO:0004045">
    <property type="term" value="F:peptidyl-tRNA hydrolase activity"/>
    <property type="evidence" value="ECO:0007669"/>
    <property type="project" value="InterPro"/>
</dbReference>
<gene>
    <name evidence="1" type="ORF">KI387_007187</name>
</gene>
<accession>A0AA38GPB9</accession>
<dbReference type="SUPFAM" id="SSF53178">
    <property type="entry name" value="Peptidyl-tRNA hydrolase-like"/>
    <property type="match status" value="1"/>
</dbReference>
<reference evidence="1 2" key="1">
    <citation type="journal article" date="2021" name="Nat. Plants">
        <title>The Taxus genome provides insights into paclitaxel biosynthesis.</title>
        <authorList>
            <person name="Xiong X."/>
            <person name="Gou J."/>
            <person name="Liao Q."/>
            <person name="Li Y."/>
            <person name="Zhou Q."/>
            <person name="Bi G."/>
            <person name="Li C."/>
            <person name="Du R."/>
            <person name="Wang X."/>
            <person name="Sun T."/>
            <person name="Guo L."/>
            <person name="Liang H."/>
            <person name="Lu P."/>
            <person name="Wu Y."/>
            <person name="Zhang Z."/>
            <person name="Ro D.K."/>
            <person name="Shang Y."/>
            <person name="Huang S."/>
            <person name="Yan J."/>
        </authorList>
    </citation>
    <scope>NUCLEOTIDE SEQUENCE [LARGE SCALE GENOMIC DNA]</scope>
    <source>
        <strain evidence="1">Ta-2019</strain>
    </source>
</reference>
<dbReference type="AlphaFoldDB" id="A0AA38GPB9"/>
<feature type="non-terminal residue" evidence="1">
    <location>
        <position position="213"/>
    </location>
</feature>